<feature type="compositionally biased region" description="Basic and acidic residues" evidence="1">
    <location>
        <begin position="90"/>
        <end position="106"/>
    </location>
</feature>
<evidence type="ECO:0000256" key="2">
    <source>
        <dbReference type="SAM" id="Phobius"/>
    </source>
</evidence>
<organism evidence="3 4">
    <name type="scientific">Lentzea xinjiangensis</name>
    <dbReference type="NCBI Taxonomy" id="402600"/>
    <lineage>
        <taxon>Bacteria</taxon>
        <taxon>Bacillati</taxon>
        <taxon>Actinomycetota</taxon>
        <taxon>Actinomycetes</taxon>
        <taxon>Pseudonocardiales</taxon>
        <taxon>Pseudonocardiaceae</taxon>
        <taxon>Lentzea</taxon>
    </lineage>
</organism>
<reference evidence="4" key="1">
    <citation type="submission" date="2016-10" db="EMBL/GenBank/DDBJ databases">
        <authorList>
            <person name="Varghese N."/>
            <person name="Submissions S."/>
        </authorList>
    </citation>
    <scope>NUCLEOTIDE SEQUENCE [LARGE SCALE GENOMIC DNA]</scope>
    <source>
        <strain evidence="4">CGMCC 4.3525</strain>
    </source>
</reference>
<keyword evidence="2" id="KW-1133">Transmembrane helix</keyword>
<accession>A0A1H9J098</accession>
<keyword evidence="2" id="KW-0472">Membrane</keyword>
<name>A0A1H9J098_9PSEU</name>
<feature type="transmembrane region" description="Helical" evidence="2">
    <location>
        <begin position="26"/>
        <end position="47"/>
    </location>
</feature>
<sequence length="106" mass="11714">MKRRQPPETSSRKQLRRARRRHAERVVFAVVFTAAELWAIAATVALLEDDGVLAIAVSVVLSAALIAVWDTWQSVLASGRALRSPLPEPRPAEGVEPEHRVELVRG</sequence>
<dbReference type="Proteomes" id="UP000199352">
    <property type="component" value="Unassembled WGS sequence"/>
</dbReference>
<protein>
    <submittedName>
        <fullName evidence="3">Uncharacterized protein</fullName>
    </submittedName>
</protein>
<evidence type="ECO:0000313" key="3">
    <source>
        <dbReference type="EMBL" id="SEQ80226.1"/>
    </source>
</evidence>
<feature type="region of interest" description="Disordered" evidence="1">
    <location>
        <begin position="1"/>
        <end position="21"/>
    </location>
</feature>
<evidence type="ECO:0000313" key="4">
    <source>
        <dbReference type="Proteomes" id="UP000199352"/>
    </source>
</evidence>
<dbReference type="AlphaFoldDB" id="A0A1H9J098"/>
<proteinExistence type="predicted"/>
<gene>
    <name evidence="3" type="ORF">SAMN05216188_105158</name>
</gene>
<evidence type="ECO:0000256" key="1">
    <source>
        <dbReference type="SAM" id="MobiDB-lite"/>
    </source>
</evidence>
<keyword evidence="2" id="KW-0812">Transmembrane</keyword>
<dbReference type="EMBL" id="FOFR01000005">
    <property type="protein sequence ID" value="SEQ80226.1"/>
    <property type="molecule type" value="Genomic_DNA"/>
</dbReference>
<feature type="region of interest" description="Disordered" evidence="1">
    <location>
        <begin position="82"/>
        <end position="106"/>
    </location>
</feature>
<feature type="transmembrane region" description="Helical" evidence="2">
    <location>
        <begin position="53"/>
        <end position="72"/>
    </location>
</feature>
<dbReference type="RefSeq" id="WP_089951256.1">
    <property type="nucleotide sequence ID" value="NZ_FOFR01000005.1"/>
</dbReference>
<dbReference type="OrthoDB" id="3701025at2"/>
<keyword evidence="4" id="KW-1185">Reference proteome</keyword>